<dbReference type="AlphaFoldDB" id="A0A655CWE4"/>
<dbReference type="Proteomes" id="UP000039541">
    <property type="component" value="Unassembled WGS sequence"/>
</dbReference>
<dbReference type="EMBL" id="CQPC01000031">
    <property type="protein sequence ID" value="CNU33120.1"/>
    <property type="molecule type" value="Genomic_DNA"/>
</dbReference>
<accession>A0A655CWE4</accession>
<sequence>MTGGVIRFRHLIQAFQPGQCGRIVFGAFEDDANKAAHIVAQLFRADVNPCARNDPGLLHFLDANVNGSRANAKLFGQFGVGGAGISH</sequence>
<proteinExistence type="predicted"/>
<evidence type="ECO:0000313" key="1">
    <source>
        <dbReference type="EMBL" id="CNU33120.1"/>
    </source>
</evidence>
<organism evidence="1 2">
    <name type="scientific">Salmonella enterica subsp. enterica serovar Bovismorbificans</name>
    <dbReference type="NCBI Taxonomy" id="58097"/>
    <lineage>
        <taxon>Bacteria</taxon>
        <taxon>Pseudomonadati</taxon>
        <taxon>Pseudomonadota</taxon>
        <taxon>Gammaproteobacteria</taxon>
        <taxon>Enterobacterales</taxon>
        <taxon>Enterobacteriaceae</taxon>
        <taxon>Salmonella</taxon>
    </lineage>
</organism>
<reference evidence="1 2" key="1">
    <citation type="submission" date="2015-03" db="EMBL/GenBank/DDBJ databases">
        <authorList>
            <consortium name="Pathogen Informatics"/>
        </authorList>
    </citation>
    <scope>NUCLEOTIDE SEQUENCE [LARGE SCALE GENOMIC DNA]</scope>
    <source>
        <strain evidence="1 2">3476</strain>
    </source>
</reference>
<protein>
    <submittedName>
        <fullName evidence="1">Uncharacterized protein</fullName>
    </submittedName>
</protein>
<gene>
    <name evidence="1" type="ORF">ERS008202_02483</name>
</gene>
<evidence type="ECO:0000313" key="2">
    <source>
        <dbReference type="Proteomes" id="UP000039541"/>
    </source>
</evidence>
<name>A0A655CWE4_SALET</name>